<dbReference type="InterPro" id="IPR006579">
    <property type="entry name" value="Pre_C2HC_dom"/>
</dbReference>
<dbReference type="GO" id="GO:0003824">
    <property type="term" value="F:catalytic activity"/>
    <property type="evidence" value="ECO:0007669"/>
    <property type="project" value="InterPro"/>
</dbReference>
<feature type="domain" description="Pre-C2HC" evidence="2">
    <location>
        <begin position="101"/>
        <end position="168"/>
    </location>
</feature>
<dbReference type="Pfam" id="PF14529">
    <property type="entry name" value="Exo_endo_phos_2"/>
    <property type="match status" value="1"/>
</dbReference>
<feature type="region of interest" description="Disordered" evidence="1">
    <location>
        <begin position="236"/>
        <end position="268"/>
    </location>
</feature>
<dbReference type="Proteomes" id="UP000478052">
    <property type="component" value="Unassembled WGS sequence"/>
</dbReference>
<dbReference type="PANTHER" id="PTHR33273">
    <property type="entry name" value="DOMAIN-CONTAINING PROTEIN, PUTATIVE-RELATED"/>
    <property type="match status" value="1"/>
</dbReference>
<dbReference type="InterPro" id="IPR036691">
    <property type="entry name" value="Endo/exonu/phosph_ase_sf"/>
</dbReference>
<sequence>NQSNYNIQPQTNDSTLKIPPLFITNITKFTQFRLEISEVIINDFTATSKNEKIKVNVETVDDFRTLTKFLDDKKYEYYTYRLKNEKDISAIIRNLPTSITEFEVMEELRRLNFPVKSVLRLNNKNKTPTPLMAIQLENNPLSQDIFKLNKLLNCIIITEPRRKSKDPPQCTNCQRYGHIYKSCNLQPRCVKCNESHHYSICEKSSNTPPTCVNCNETHPANYKGCAYFKTIKSKNRNNSQKHPQTESQPIPNPARNDNAINSTTKTPNPTLYADITKGKINSTNLFNLEQMPNVPLNDNLQKTITEFIENILQNIQNIISSIFNSITNNLSLQNLNVFNWNANGIKSKKSSLIEFLTRHKIDIACITETHLKNHETFKLNGYNIYRKDRDHIHSSGGVAILIKKNIKHYQSITPNMISLEAISITISTNKHQIKIISAYNPPNKKIQKEDISKIFDNHPTILLGDLNSKNQIWGCLKTNPNGIKLLQITSELRILISPPSKPTFQRSGRVPDILDIALISNLPTTLHHQVINELDSDHVPVITTLNEPLIMNQYTPKLITAPINWQTYREKLNTNLSCTRQYKNPEDINTSIEYLTNTIKESINQAMTKNNKTINHPPANFLPTSIQNLIKQKHKARRIWQNTRNLAVKRRLNQLTRRVKWELDNLRYNSYSEYLKKINPNDSSLWLATKRLLKQHNVIPPLKNGPAKFETNAEKTEVLANHFASCFTSIDEDTVYNDQNITNPDIYHSLPNDINVNSNGSISPTSPIEIQQIIVKLTNKKSPGHDLITNKILKNVTPKVLSYLSSLYNSAMRFGTFPSSWKHAIIIPIHKPGKPADSPSSYRPISLLPSLSKLYERILLNRLKSFTQIIPKHQFGFKTHHSTCHQIQRISEL</sequence>
<evidence type="ECO:0000259" key="2">
    <source>
        <dbReference type="SMART" id="SM00596"/>
    </source>
</evidence>
<protein>
    <recommendedName>
        <fullName evidence="2">Pre-C2HC domain-containing protein</fullName>
    </recommendedName>
</protein>
<evidence type="ECO:0000313" key="3">
    <source>
        <dbReference type="EMBL" id="KAF0706352.1"/>
    </source>
</evidence>
<dbReference type="PANTHER" id="PTHR33273:SF4">
    <property type="entry name" value="ENDONUCLEASE_EXONUCLEASE_PHOSPHATASE DOMAIN-CONTAINING PROTEIN"/>
    <property type="match status" value="1"/>
</dbReference>
<dbReference type="InterPro" id="IPR005135">
    <property type="entry name" value="Endo/exonuclease/phosphatase"/>
</dbReference>
<dbReference type="SUPFAM" id="SSF57756">
    <property type="entry name" value="Retrovirus zinc finger-like domains"/>
    <property type="match status" value="1"/>
</dbReference>
<reference evidence="3 4" key="1">
    <citation type="submission" date="2019-08" db="EMBL/GenBank/DDBJ databases">
        <title>Whole genome of Aphis craccivora.</title>
        <authorList>
            <person name="Voronova N.V."/>
            <person name="Shulinski R.S."/>
            <person name="Bandarenka Y.V."/>
            <person name="Zhorov D.G."/>
            <person name="Warner D."/>
        </authorList>
    </citation>
    <scope>NUCLEOTIDE SEQUENCE [LARGE SCALE GENOMIC DNA]</scope>
    <source>
        <strain evidence="3">180601</strain>
        <tissue evidence="3">Whole Body</tissue>
    </source>
</reference>
<evidence type="ECO:0000313" key="4">
    <source>
        <dbReference type="Proteomes" id="UP000478052"/>
    </source>
</evidence>
<dbReference type="SMART" id="SM00596">
    <property type="entry name" value="PRE_C2HC"/>
    <property type="match status" value="1"/>
</dbReference>
<dbReference type="AlphaFoldDB" id="A0A6G0VR68"/>
<dbReference type="InterPro" id="IPR000477">
    <property type="entry name" value="RT_dom"/>
</dbReference>
<feature type="non-terminal residue" evidence="3">
    <location>
        <position position="893"/>
    </location>
</feature>
<dbReference type="OrthoDB" id="6627393at2759"/>
<feature type="non-terminal residue" evidence="3">
    <location>
        <position position="1"/>
    </location>
</feature>
<dbReference type="Gene3D" id="3.60.10.10">
    <property type="entry name" value="Endonuclease/exonuclease/phosphatase"/>
    <property type="match status" value="1"/>
</dbReference>
<comment type="caution">
    <text evidence="3">The sequence shown here is derived from an EMBL/GenBank/DDBJ whole genome shotgun (WGS) entry which is preliminary data.</text>
</comment>
<evidence type="ECO:0000256" key="1">
    <source>
        <dbReference type="SAM" id="MobiDB-lite"/>
    </source>
</evidence>
<dbReference type="GO" id="GO:0003676">
    <property type="term" value="F:nucleic acid binding"/>
    <property type="evidence" value="ECO:0007669"/>
    <property type="project" value="InterPro"/>
</dbReference>
<keyword evidence="4" id="KW-1185">Reference proteome</keyword>
<dbReference type="EMBL" id="VUJU01012944">
    <property type="protein sequence ID" value="KAF0706352.1"/>
    <property type="molecule type" value="Genomic_DNA"/>
</dbReference>
<organism evidence="3 4">
    <name type="scientific">Aphis craccivora</name>
    <name type="common">Cowpea aphid</name>
    <dbReference type="NCBI Taxonomy" id="307492"/>
    <lineage>
        <taxon>Eukaryota</taxon>
        <taxon>Metazoa</taxon>
        <taxon>Ecdysozoa</taxon>
        <taxon>Arthropoda</taxon>
        <taxon>Hexapoda</taxon>
        <taxon>Insecta</taxon>
        <taxon>Pterygota</taxon>
        <taxon>Neoptera</taxon>
        <taxon>Paraneoptera</taxon>
        <taxon>Hemiptera</taxon>
        <taxon>Sternorrhyncha</taxon>
        <taxon>Aphidomorpha</taxon>
        <taxon>Aphidoidea</taxon>
        <taxon>Aphididae</taxon>
        <taxon>Aphidini</taxon>
        <taxon>Aphis</taxon>
        <taxon>Aphis</taxon>
    </lineage>
</organism>
<accession>A0A6G0VR68</accession>
<feature type="compositionally biased region" description="Polar residues" evidence="1">
    <location>
        <begin position="236"/>
        <end position="249"/>
    </location>
</feature>
<dbReference type="SUPFAM" id="SSF56219">
    <property type="entry name" value="DNase I-like"/>
    <property type="match status" value="1"/>
</dbReference>
<feature type="compositionally biased region" description="Polar residues" evidence="1">
    <location>
        <begin position="258"/>
        <end position="268"/>
    </location>
</feature>
<dbReference type="Pfam" id="PF00078">
    <property type="entry name" value="RVT_1"/>
    <property type="match status" value="1"/>
</dbReference>
<dbReference type="Pfam" id="PF07530">
    <property type="entry name" value="PRE_C2HC"/>
    <property type="match status" value="1"/>
</dbReference>
<dbReference type="GO" id="GO:0008270">
    <property type="term" value="F:zinc ion binding"/>
    <property type="evidence" value="ECO:0007669"/>
    <property type="project" value="InterPro"/>
</dbReference>
<name>A0A6G0VR68_APHCR</name>
<gene>
    <name evidence="3" type="ORF">FWK35_00037459</name>
</gene>
<proteinExistence type="predicted"/>
<dbReference type="InterPro" id="IPR036875">
    <property type="entry name" value="Znf_CCHC_sf"/>
</dbReference>